<accession>A0A212JKR7</accession>
<protein>
    <submittedName>
        <fullName evidence="1">Uncharacterized protein</fullName>
    </submittedName>
</protein>
<reference evidence="1" key="1">
    <citation type="submission" date="2016-04" db="EMBL/GenBank/DDBJ databases">
        <authorList>
            <person name="Evans L.H."/>
            <person name="Alamgir A."/>
            <person name="Owens N."/>
            <person name="Weber N.D."/>
            <person name="Virtaneva K."/>
            <person name="Barbian K."/>
            <person name="Babar A."/>
            <person name="Rosenke K."/>
        </authorList>
    </citation>
    <scope>NUCLEOTIDE SEQUENCE</scope>
    <source>
        <strain evidence="1">86</strain>
    </source>
</reference>
<name>A0A212JKR7_9DELT</name>
<dbReference type="EMBL" id="FLUQ01000001">
    <property type="protein sequence ID" value="SBV99988.1"/>
    <property type="molecule type" value="Genomic_DNA"/>
</dbReference>
<organism evidence="1">
    <name type="scientific">uncultured delta proteobacterium</name>
    <dbReference type="NCBI Taxonomy" id="34034"/>
    <lineage>
        <taxon>Bacteria</taxon>
        <taxon>Deltaproteobacteria</taxon>
        <taxon>environmental samples</taxon>
    </lineage>
</organism>
<sequence length="98" mass="11520">MDYNTFVELVEGRCRLSIDKDTINRPDAEKSAILTAKFDWYKEVGKNPHFNSVYSIMEQLYPTFQWVDGCERFLGDELEIQAWSKTLAERTDGYWANL</sequence>
<dbReference type="AlphaFoldDB" id="A0A212JKR7"/>
<gene>
    <name evidence="1" type="ORF">KL86DPRO_11704</name>
</gene>
<evidence type="ECO:0000313" key="1">
    <source>
        <dbReference type="EMBL" id="SBV99988.1"/>
    </source>
</evidence>
<proteinExistence type="predicted"/>